<gene>
    <name evidence="1" type="ORF">BCY86_08670</name>
</gene>
<protein>
    <submittedName>
        <fullName evidence="1">Uncharacterized protein</fullName>
    </submittedName>
</protein>
<evidence type="ECO:0000313" key="1">
    <source>
        <dbReference type="EMBL" id="APS00742.1"/>
    </source>
</evidence>
<proteinExistence type="predicted"/>
<keyword evidence="2" id="KW-1185">Reference proteome</keyword>
<dbReference type="EMBL" id="CP016908">
    <property type="protein sequence ID" value="APS00742.1"/>
    <property type="molecule type" value="Genomic_DNA"/>
</dbReference>
<dbReference type="KEGG" id="pabo:BCY86_08670"/>
<accession>A0A1L6MYZ6</accession>
<dbReference type="Proteomes" id="UP000185544">
    <property type="component" value="Chromosome"/>
</dbReference>
<name>A0A1L6MYZ6_9BACT</name>
<sequence>MDEGLSVLTQSWNLEWNVEGNMGLVIQDDGGFQGKESMSFVFCFLVGRGWSAFERAKAPAYGGDGVYS</sequence>
<reference evidence="1 2" key="1">
    <citation type="submission" date="2016-08" db="EMBL/GenBank/DDBJ databases">
        <title>Identification and validation of antigenic proteins from Pajaroellobacter abortibovis using de-novo genome sequence assembly and reverse vaccinology.</title>
        <authorList>
            <person name="Welly B.T."/>
            <person name="Miller M.R."/>
            <person name="Stott J.L."/>
            <person name="Blanchard M.T."/>
            <person name="Islas-Trejo A.D."/>
            <person name="O'Rourke S.M."/>
            <person name="Young A.E."/>
            <person name="Medrano J.F."/>
            <person name="Van Eenennaam A.L."/>
        </authorList>
    </citation>
    <scope>NUCLEOTIDE SEQUENCE [LARGE SCALE GENOMIC DNA]</scope>
    <source>
        <strain evidence="1 2">BTF92-0548A/99-0131</strain>
    </source>
</reference>
<dbReference type="AlphaFoldDB" id="A0A1L6MYZ6"/>
<evidence type="ECO:0000313" key="2">
    <source>
        <dbReference type="Proteomes" id="UP000185544"/>
    </source>
</evidence>
<organism evidence="1 2">
    <name type="scientific">Pajaroellobacter abortibovis</name>
    <dbReference type="NCBI Taxonomy" id="1882918"/>
    <lineage>
        <taxon>Bacteria</taxon>
        <taxon>Pseudomonadati</taxon>
        <taxon>Myxococcota</taxon>
        <taxon>Polyangia</taxon>
        <taxon>Polyangiales</taxon>
        <taxon>Polyangiaceae</taxon>
    </lineage>
</organism>